<feature type="non-terminal residue" evidence="2">
    <location>
        <position position="1"/>
    </location>
</feature>
<evidence type="ECO:0000256" key="1">
    <source>
        <dbReference type="SAM" id="MobiDB-lite"/>
    </source>
</evidence>
<sequence length="72" mass="8146">LWEGRELPHDTNTLQRWGGNGSGRLRHSSEAETESEPRALIPKSITGPLTMATSIDITRKLTTCHDYLNQHY</sequence>
<feature type="region of interest" description="Disordered" evidence="1">
    <location>
        <begin position="1"/>
        <end position="41"/>
    </location>
</feature>
<dbReference type="Proteomes" id="UP001266305">
    <property type="component" value="Unassembled WGS sequence"/>
</dbReference>
<gene>
    <name evidence="2" type="ORF">P7K49_027751</name>
</gene>
<evidence type="ECO:0000313" key="2">
    <source>
        <dbReference type="EMBL" id="KAK2094013.1"/>
    </source>
</evidence>
<protein>
    <submittedName>
        <fullName evidence="2">Uncharacterized protein</fullName>
    </submittedName>
</protein>
<keyword evidence="3" id="KW-1185">Reference proteome</keyword>
<proteinExistence type="predicted"/>
<evidence type="ECO:0000313" key="3">
    <source>
        <dbReference type="Proteomes" id="UP001266305"/>
    </source>
</evidence>
<organism evidence="2 3">
    <name type="scientific">Saguinus oedipus</name>
    <name type="common">Cotton-top tamarin</name>
    <name type="synonym">Oedipomidas oedipus</name>
    <dbReference type="NCBI Taxonomy" id="9490"/>
    <lineage>
        <taxon>Eukaryota</taxon>
        <taxon>Metazoa</taxon>
        <taxon>Chordata</taxon>
        <taxon>Craniata</taxon>
        <taxon>Vertebrata</taxon>
        <taxon>Euteleostomi</taxon>
        <taxon>Mammalia</taxon>
        <taxon>Eutheria</taxon>
        <taxon>Euarchontoglires</taxon>
        <taxon>Primates</taxon>
        <taxon>Haplorrhini</taxon>
        <taxon>Platyrrhini</taxon>
        <taxon>Cebidae</taxon>
        <taxon>Callitrichinae</taxon>
        <taxon>Saguinus</taxon>
    </lineage>
</organism>
<reference evidence="2 3" key="1">
    <citation type="submission" date="2023-05" db="EMBL/GenBank/DDBJ databases">
        <title>B98-5 Cell Line De Novo Hybrid Assembly: An Optical Mapping Approach.</title>
        <authorList>
            <person name="Kananen K."/>
            <person name="Auerbach J.A."/>
            <person name="Kautto E."/>
            <person name="Blachly J.S."/>
        </authorList>
    </citation>
    <scope>NUCLEOTIDE SEQUENCE [LARGE SCALE GENOMIC DNA]</scope>
    <source>
        <strain evidence="2">B95-8</strain>
        <tissue evidence="2">Cell line</tissue>
    </source>
</reference>
<name>A0ABQ9UBN6_SAGOE</name>
<dbReference type="EMBL" id="JASSZA010000014">
    <property type="protein sequence ID" value="KAK2094013.1"/>
    <property type="molecule type" value="Genomic_DNA"/>
</dbReference>
<accession>A0ABQ9UBN6</accession>
<comment type="caution">
    <text evidence="2">The sequence shown here is derived from an EMBL/GenBank/DDBJ whole genome shotgun (WGS) entry which is preliminary data.</text>
</comment>